<evidence type="ECO:0000313" key="3">
    <source>
        <dbReference type="Proteomes" id="UP000029879"/>
    </source>
</evidence>
<name>A0AB34PC76_9XANT</name>
<dbReference type="EMBL" id="JRQI01000016">
    <property type="protein sequence ID" value="KGK58783.1"/>
    <property type="molecule type" value="Genomic_DNA"/>
</dbReference>
<comment type="caution">
    <text evidence="2">The sequence shown here is derived from an EMBL/GenBank/DDBJ whole genome shotgun (WGS) entry which is preliminary data.</text>
</comment>
<evidence type="ECO:0000256" key="1">
    <source>
        <dbReference type="SAM" id="MobiDB-lite"/>
    </source>
</evidence>
<feature type="region of interest" description="Disordered" evidence="1">
    <location>
        <begin position="33"/>
        <end position="76"/>
    </location>
</feature>
<evidence type="ECO:0000313" key="2">
    <source>
        <dbReference type="EMBL" id="KGK58783.1"/>
    </source>
</evidence>
<dbReference type="AlphaFoldDB" id="A0AB34PC76"/>
<organism evidence="2 3">
    <name type="scientific">Xanthomonas cannabis pv. phaseoli</name>
    <dbReference type="NCBI Taxonomy" id="1885902"/>
    <lineage>
        <taxon>Bacteria</taxon>
        <taxon>Pseudomonadati</taxon>
        <taxon>Pseudomonadota</taxon>
        <taxon>Gammaproteobacteria</taxon>
        <taxon>Lysobacterales</taxon>
        <taxon>Lysobacteraceae</taxon>
        <taxon>Xanthomonas</taxon>
    </lineage>
</organism>
<dbReference type="Proteomes" id="UP000029879">
    <property type="component" value="Unassembled WGS sequence"/>
</dbReference>
<reference evidence="2 3" key="1">
    <citation type="submission" date="2014-10" db="EMBL/GenBank/DDBJ databases">
        <title>Genome sequence of a Xanthomonas strain that is pathogenic on beans.</title>
        <authorList>
            <person name="Aritua V."/>
            <person name="Sapp M."/>
            <person name="Harrison J."/>
            <person name="Smith J."/>
            <person name="Studholme D."/>
        </authorList>
    </citation>
    <scope>NUCLEOTIDE SEQUENCE [LARGE SCALE GENOMIC DNA]</scope>
    <source>
        <strain evidence="2 3">Nyagatare</strain>
    </source>
</reference>
<sequence>MPSPACLRRRWTHAARVRNACLQGDNGTAAASACVQRSRTHRSGGTAARKNGRPRIRNGSGKQQQHRHAGRQADPVCSRSRRRCRVFGRARFGATHKPRQAAARRIWTAQTAGCNRFGPFGAAPAPARRQHSGLLSLRAGRTARVHRLPRAGSGAVLRCAQ</sequence>
<gene>
    <name evidence="2" type="ORF">NC00_05545</name>
</gene>
<proteinExistence type="predicted"/>
<protein>
    <submittedName>
        <fullName evidence="2">Uncharacterized protein</fullName>
    </submittedName>
</protein>
<accession>A0AB34PC76</accession>